<feature type="non-terminal residue" evidence="4">
    <location>
        <position position="813"/>
    </location>
</feature>
<dbReference type="Gene3D" id="2.150.10.10">
    <property type="entry name" value="Serralysin-like metalloprotease, C-terminal"/>
    <property type="match status" value="2"/>
</dbReference>
<proteinExistence type="predicted"/>
<dbReference type="GO" id="GO:0019867">
    <property type="term" value="C:outer membrane"/>
    <property type="evidence" value="ECO:0007669"/>
    <property type="project" value="InterPro"/>
</dbReference>
<dbReference type="SUPFAM" id="SSF101999">
    <property type="entry name" value="Trimeric adhesin"/>
    <property type="match status" value="1"/>
</dbReference>
<dbReference type="Pfam" id="PF13018">
    <property type="entry name" value="ESPR"/>
    <property type="match status" value="1"/>
</dbReference>
<accession>A0A4R1X939</accession>
<name>A0A4R1X939_ACICA</name>
<dbReference type="Gene3D" id="2.20.70.140">
    <property type="match status" value="1"/>
</dbReference>
<protein>
    <submittedName>
        <fullName evidence="4">Surface protein</fullName>
    </submittedName>
</protein>
<dbReference type="InterPro" id="IPR011049">
    <property type="entry name" value="Serralysin-like_metalloprot_C"/>
</dbReference>
<reference evidence="4 5" key="1">
    <citation type="submission" date="2019-03" db="EMBL/GenBank/DDBJ databases">
        <title>Genomic analyses of the natural microbiome of Caenorhabditis elegans.</title>
        <authorList>
            <person name="Samuel B."/>
        </authorList>
    </citation>
    <scope>NUCLEOTIDE SEQUENCE [LARGE SCALE GENOMIC DNA]</scope>
    <source>
        <strain evidence="4 5">JUb89</strain>
    </source>
</reference>
<gene>
    <name evidence="4" type="ORF">EC844_1465</name>
</gene>
<evidence type="ECO:0000256" key="1">
    <source>
        <dbReference type="SAM" id="MobiDB-lite"/>
    </source>
</evidence>
<feature type="domain" description="Trimeric autotransporter adhesin YadA-like stalk" evidence="2">
    <location>
        <begin position="648"/>
        <end position="687"/>
    </location>
</feature>
<feature type="domain" description="Trimeric autotransporter adhesin YadA-like stalk" evidence="2">
    <location>
        <begin position="370"/>
        <end position="407"/>
    </location>
</feature>
<dbReference type="Pfam" id="PF05662">
    <property type="entry name" value="YadA_stalk"/>
    <property type="match status" value="2"/>
</dbReference>
<comment type="caution">
    <text evidence="4">The sequence shown here is derived from an EMBL/GenBank/DDBJ whole genome shotgun (WGS) entry which is preliminary data.</text>
</comment>
<keyword evidence="5" id="KW-1185">Reference proteome</keyword>
<dbReference type="AlphaFoldDB" id="A0A4R1X939"/>
<evidence type="ECO:0000259" key="2">
    <source>
        <dbReference type="Pfam" id="PF05662"/>
    </source>
</evidence>
<dbReference type="Gene3D" id="6.20.50.100">
    <property type="match status" value="1"/>
</dbReference>
<sequence>MNKVYRVIWNASLGAWVAVSELAKSKTKTTAKTVGTVVAIVGAVSFSADALAEIAISEEMGNTATSKVANEEIIDANGKKIDGNINHPIAGLSARVDGNNPLNVSQLNAVTPTAIGDTTLHYYSINDNNVQGANYKNDGAKVLNSIAIGIGAQTQVGSLPNITGGIAIGEKANVRNDGIAIGRNAFANEGLDAGGVAIGNNSKAWAHSVALGTNAIADQGGVDIENASVAIGAKSNSGDSDGGVAIGISATIADRTHDTVAIGRKASVETGAGKSLALGSNSKILAGAKESTALGFGASVEKSNGTAIGNNAKVTYAKATAIGSGAQTDSKATQENGVEVGGLKYQAFAGATKDEGMQVSFGTKGNERQLKNVASGAISATSTDGINGSQLFATQTVIGNIANSTKNMIGGGVTIDGGGNITGPFVVNNNKYDNIANAIEGEKTKVKEGANTKVSFDKATNTYTVSADAGQTVDLDGLVKYDRDPIDGKVNKDKVTLEGTKATATKDPVTGDITTKGGSSLTNVATAGDYTDVNNASNAVNAGDLNNAVVDVTNKGLSFAGNTGKPVQKKLGETLDIVGTLADGQASSAENIRTVANDKGQLEIQLAKNLTGLESVNVGDTVINNVGLTIKDGPSITVGGINAGGKTISNVAPGKDGKDAVNLDQLTDVKTTAEKGWNVSTDSAGKTSQVKPGDTVKFNGDNNITVSNEGNNVKVELSKNLNVDSIGLNGKDGKDGLTLTSGAGKPGVDGKDGITRIIYEGQEVATLKDGLKFAGNQGDVLAKQLNETLNIEGALANDADASGANLRVDSKDG</sequence>
<feature type="compositionally biased region" description="Polar residues" evidence="1">
    <location>
        <begin position="680"/>
        <end position="690"/>
    </location>
</feature>
<dbReference type="EMBL" id="SLVJ01000046">
    <property type="protein sequence ID" value="TCM59276.1"/>
    <property type="molecule type" value="Genomic_DNA"/>
</dbReference>
<evidence type="ECO:0000259" key="3">
    <source>
        <dbReference type="Pfam" id="PF13018"/>
    </source>
</evidence>
<dbReference type="Proteomes" id="UP000294963">
    <property type="component" value="Unassembled WGS sequence"/>
</dbReference>
<evidence type="ECO:0000313" key="4">
    <source>
        <dbReference type="EMBL" id="TCM59276.1"/>
    </source>
</evidence>
<dbReference type="InterPro" id="IPR024973">
    <property type="entry name" value="ESPR"/>
</dbReference>
<dbReference type="SUPFAM" id="SSF101967">
    <property type="entry name" value="Adhesin YadA, collagen-binding domain"/>
    <property type="match status" value="1"/>
</dbReference>
<evidence type="ECO:0000313" key="5">
    <source>
        <dbReference type="Proteomes" id="UP000294963"/>
    </source>
</evidence>
<dbReference type="InterPro" id="IPR008635">
    <property type="entry name" value="Coiled_stalk_dom"/>
</dbReference>
<feature type="domain" description="ESPR" evidence="3">
    <location>
        <begin position="1"/>
        <end position="46"/>
    </location>
</feature>
<feature type="region of interest" description="Disordered" evidence="1">
    <location>
        <begin position="680"/>
        <end position="702"/>
    </location>
</feature>
<organism evidence="4 5">
    <name type="scientific">Acinetobacter calcoaceticus</name>
    <dbReference type="NCBI Taxonomy" id="471"/>
    <lineage>
        <taxon>Bacteria</taxon>
        <taxon>Pseudomonadati</taxon>
        <taxon>Pseudomonadota</taxon>
        <taxon>Gammaproteobacteria</taxon>
        <taxon>Moraxellales</taxon>
        <taxon>Moraxellaceae</taxon>
        <taxon>Acinetobacter</taxon>
        <taxon>Acinetobacter calcoaceticus/baumannii complex</taxon>
    </lineage>
</organism>